<evidence type="ECO:0000256" key="3">
    <source>
        <dbReference type="ARBA" id="ARBA00022692"/>
    </source>
</evidence>
<keyword evidence="4 6" id="KW-1133">Transmembrane helix</keyword>
<dbReference type="PANTHER" id="PTHR33931:SF4">
    <property type="entry name" value="ANTIHOLIN-LIKE PROTEIN LRGA"/>
    <property type="match status" value="1"/>
</dbReference>
<dbReference type="GO" id="GO:0016787">
    <property type="term" value="F:hydrolase activity"/>
    <property type="evidence" value="ECO:0007669"/>
    <property type="project" value="UniProtKB-KW"/>
</dbReference>
<dbReference type="PROSITE" id="PS51257">
    <property type="entry name" value="PROKAR_LIPOPROTEIN"/>
    <property type="match status" value="1"/>
</dbReference>
<keyword evidence="2" id="KW-1003">Cell membrane</keyword>
<dbReference type="STRING" id="1291742.LOOC260_121810"/>
<dbReference type="AlphaFoldDB" id="A0A0A1H1W2"/>
<dbReference type="RefSeq" id="WP_041094931.1">
    <property type="nucleotide sequence ID" value="NZ_AP014680.1"/>
</dbReference>
<evidence type="ECO:0000256" key="2">
    <source>
        <dbReference type="ARBA" id="ARBA00022475"/>
    </source>
</evidence>
<comment type="subcellular location">
    <subcellularLocation>
        <location evidence="1">Cell membrane</location>
        <topology evidence="1">Multi-pass membrane protein</topology>
    </subcellularLocation>
</comment>
<evidence type="ECO:0000313" key="7">
    <source>
        <dbReference type="EMBL" id="BAP86686.1"/>
    </source>
</evidence>
<dbReference type="HOGENOM" id="CLU_113736_0_0_9"/>
<sequence length="150" mass="16609">MDKQKNNEKKSAPILIQMGIFACVLFVSSLISPLFPANFPVPTPVIGLVLLYLLLTFHIVKLEWVDNFGGFMISLIGFLFVPSGVSLASSLDIMKSEGLQIVSVVIISTVLMLVVTAYTAWILISLRNKISKRPSETPEEKENELKRSVN</sequence>
<dbReference type="Proteomes" id="UP000031620">
    <property type="component" value="Chromosome"/>
</dbReference>
<organism evidence="7 8">
    <name type="scientific">Paucilactobacillus hokkaidonensis JCM 18461</name>
    <dbReference type="NCBI Taxonomy" id="1291742"/>
    <lineage>
        <taxon>Bacteria</taxon>
        <taxon>Bacillati</taxon>
        <taxon>Bacillota</taxon>
        <taxon>Bacilli</taxon>
        <taxon>Lactobacillales</taxon>
        <taxon>Lactobacillaceae</taxon>
        <taxon>Paucilactobacillus</taxon>
    </lineage>
</organism>
<dbReference type="GO" id="GO:0005886">
    <property type="term" value="C:plasma membrane"/>
    <property type="evidence" value="ECO:0007669"/>
    <property type="project" value="UniProtKB-SubCell"/>
</dbReference>
<feature type="transmembrane region" description="Helical" evidence="6">
    <location>
        <begin position="101"/>
        <end position="124"/>
    </location>
</feature>
<dbReference type="Pfam" id="PF03788">
    <property type="entry name" value="LrgA"/>
    <property type="match status" value="1"/>
</dbReference>
<evidence type="ECO:0000256" key="4">
    <source>
        <dbReference type="ARBA" id="ARBA00022989"/>
    </source>
</evidence>
<evidence type="ECO:0000256" key="1">
    <source>
        <dbReference type="ARBA" id="ARBA00004651"/>
    </source>
</evidence>
<protein>
    <submittedName>
        <fullName evidence="7">Effector of murein hydrolase LrgA</fullName>
    </submittedName>
</protein>
<dbReference type="InterPro" id="IPR005538">
    <property type="entry name" value="LrgA/CidA"/>
</dbReference>
<dbReference type="PANTHER" id="PTHR33931">
    <property type="entry name" value="HOLIN-LIKE PROTEIN CIDA-RELATED"/>
    <property type="match status" value="1"/>
</dbReference>
<accession>A0A0A1H1W2</accession>
<dbReference type="KEGG" id="lho:LOOC260_121810"/>
<reference evidence="7 8" key="1">
    <citation type="submission" date="2014-11" db="EMBL/GenBank/DDBJ databases">
        <title>Complete genome sequence and analysis of Lactobacillus hokkaidonensis LOOC260T.</title>
        <authorList>
            <person name="Tanizawa Y."/>
            <person name="Tohno M."/>
            <person name="Kaminuma E."/>
            <person name="Nakamura Y."/>
            <person name="Arita M."/>
        </authorList>
    </citation>
    <scope>NUCLEOTIDE SEQUENCE [LARGE SCALE GENOMIC DNA]</scope>
    <source>
        <strain evidence="7 8">LOOC260</strain>
    </source>
</reference>
<proteinExistence type="predicted"/>
<feature type="transmembrane region" description="Helical" evidence="6">
    <location>
        <begin position="12"/>
        <end position="35"/>
    </location>
</feature>
<dbReference type="EMBL" id="AP014680">
    <property type="protein sequence ID" value="BAP86686.1"/>
    <property type="molecule type" value="Genomic_DNA"/>
</dbReference>
<keyword evidence="7" id="KW-0378">Hydrolase</keyword>
<keyword evidence="5 6" id="KW-0472">Membrane</keyword>
<evidence type="ECO:0000256" key="6">
    <source>
        <dbReference type="SAM" id="Phobius"/>
    </source>
</evidence>
<name>A0A0A1H1W2_9LACO</name>
<keyword evidence="3 6" id="KW-0812">Transmembrane</keyword>
<evidence type="ECO:0000313" key="8">
    <source>
        <dbReference type="Proteomes" id="UP000031620"/>
    </source>
</evidence>
<feature type="transmembrane region" description="Helical" evidence="6">
    <location>
        <begin position="67"/>
        <end position="89"/>
    </location>
</feature>
<evidence type="ECO:0000256" key="5">
    <source>
        <dbReference type="ARBA" id="ARBA00023136"/>
    </source>
</evidence>
<feature type="transmembrane region" description="Helical" evidence="6">
    <location>
        <begin position="41"/>
        <end position="60"/>
    </location>
</feature>
<gene>
    <name evidence="7" type="primary">lrgA</name>
    <name evidence="7" type="ORF">LOOC260_121810</name>
</gene>